<feature type="region of interest" description="Disordered" evidence="1">
    <location>
        <begin position="95"/>
        <end position="120"/>
    </location>
</feature>
<dbReference type="PANTHER" id="PTHR43968:SF6">
    <property type="entry name" value="GLUTATHIONE S-TRANSFERASE OMEGA"/>
    <property type="match status" value="1"/>
</dbReference>
<dbReference type="SUPFAM" id="SSF52833">
    <property type="entry name" value="Thioredoxin-like"/>
    <property type="match status" value="1"/>
</dbReference>
<organism evidence="4 5">
    <name type="scientific">Aspergillus taichungensis</name>
    <dbReference type="NCBI Taxonomy" id="482145"/>
    <lineage>
        <taxon>Eukaryota</taxon>
        <taxon>Fungi</taxon>
        <taxon>Dikarya</taxon>
        <taxon>Ascomycota</taxon>
        <taxon>Pezizomycotina</taxon>
        <taxon>Eurotiomycetes</taxon>
        <taxon>Eurotiomycetidae</taxon>
        <taxon>Eurotiales</taxon>
        <taxon>Aspergillaceae</taxon>
        <taxon>Aspergillus</taxon>
        <taxon>Aspergillus subgen. Circumdati</taxon>
    </lineage>
</organism>
<feature type="compositionally biased region" description="Basic and acidic residues" evidence="1">
    <location>
        <begin position="324"/>
        <end position="333"/>
    </location>
</feature>
<dbReference type="InterPro" id="IPR040079">
    <property type="entry name" value="Glutathione_S-Trfase"/>
</dbReference>
<feature type="domain" description="GST C-terminal" evidence="3">
    <location>
        <begin position="465"/>
        <end position="601"/>
    </location>
</feature>
<protein>
    <recommendedName>
        <fullName evidence="6">Glutathione S-transferase</fullName>
    </recommendedName>
</protein>
<dbReference type="SFLD" id="SFLDS00019">
    <property type="entry name" value="Glutathione_Transferase_(cytos"/>
    <property type="match status" value="1"/>
</dbReference>
<dbReference type="OrthoDB" id="4951845at2759"/>
<dbReference type="CDD" id="cd00299">
    <property type="entry name" value="GST_C_family"/>
    <property type="match status" value="1"/>
</dbReference>
<evidence type="ECO:0008006" key="6">
    <source>
        <dbReference type="Google" id="ProtNLM"/>
    </source>
</evidence>
<evidence type="ECO:0000259" key="2">
    <source>
        <dbReference type="PROSITE" id="PS50404"/>
    </source>
</evidence>
<dbReference type="InterPro" id="IPR050983">
    <property type="entry name" value="GST_Omega/HSP26"/>
</dbReference>
<dbReference type="InterPro" id="IPR004045">
    <property type="entry name" value="Glutathione_S-Trfase_N"/>
</dbReference>
<evidence type="ECO:0000313" key="4">
    <source>
        <dbReference type="EMBL" id="PLN76056.1"/>
    </source>
</evidence>
<evidence type="ECO:0000256" key="1">
    <source>
        <dbReference type="SAM" id="MobiDB-lite"/>
    </source>
</evidence>
<dbReference type="InterPro" id="IPR036249">
    <property type="entry name" value="Thioredoxin-like_sf"/>
</dbReference>
<feature type="compositionally biased region" description="Polar residues" evidence="1">
    <location>
        <begin position="1"/>
        <end position="12"/>
    </location>
</feature>
<dbReference type="GO" id="GO:0005737">
    <property type="term" value="C:cytoplasm"/>
    <property type="evidence" value="ECO:0007669"/>
    <property type="project" value="TreeGrafter"/>
</dbReference>
<dbReference type="Pfam" id="PF13417">
    <property type="entry name" value="GST_N_3"/>
    <property type="match status" value="1"/>
</dbReference>
<evidence type="ECO:0000259" key="3">
    <source>
        <dbReference type="PROSITE" id="PS50405"/>
    </source>
</evidence>
<dbReference type="Gene3D" id="3.40.30.10">
    <property type="entry name" value="Glutaredoxin"/>
    <property type="match status" value="1"/>
</dbReference>
<dbReference type="AlphaFoldDB" id="A0A2J5HGI5"/>
<evidence type="ECO:0000313" key="5">
    <source>
        <dbReference type="Proteomes" id="UP000235023"/>
    </source>
</evidence>
<dbReference type="CDD" id="cd00570">
    <property type="entry name" value="GST_N_family"/>
    <property type="match status" value="1"/>
</dbReference>
<dbReference type="Pfam" id="PF13410">
    <property type="entry name" value="GST_C_2"/>
    <property type="match status" value="1"/>
</dbReference>
<dbReference type="Gene3D" id="1.20.1050.10">
    <property type="match status" value="1"/>
</dbReference>
<feature type="region of interest" description="Disordered" evidence="1">
    <location>
        <begin position="1"/>
        <end position="55"/>
    </location>
</feature>
<feature type="region of interest" description="Disordered" evidence="1">
    <location>
        <begin position="193"/>
        <end position="220"/>
    </location>
</feature>
<dbReference type="PANTHER" id="PTHR43968">
    <property type="match status" value="1"/>
</dbReference>
<dbReference type="PROSITE" id="PS50405">
    <property type="entry name" value="GST_CTER"/>
    <property type="match status" value="1"/>
</dbReference>
<dbReference type="InterPro" id="IPR036282">
    <property type="entry name" value="Glutathione-S-Trfase_C_sf"/>
</dbReference>
<sequence>MHHSSSSVSRNLPPQDLANEAAHLVSESDTVPQPYHHNHVSSTSSSTLKPDPDPTLAVVEDAHSLQPLQSAVDEFPAYAHGHSTVAMGAPPVDAYQSLLSSNEPPHFPPQHSPDSSHSSIFSSKENGYLRDLPFILDPPDLEQWRNRLFNVDETLVLSEAQFRTYFPHIDNIYSHRSTQQYKRKPLISHYWDCRLKGRPPGTPKSNDPSKKKRKRTARPRDLCDVKIKITEYLPGAAAVGAPDTDVDATAAAALLQNSNSASLDPGVVAQQQQQQQQQFGVLAPNASLPDGHPGAQGQRFFTIQRVNGNGANGKNDGVGGGHRHSLEESDRVKKNSVQRYLAKEMKGRRKIFSVKTMSQKTYHTKATGQAAETVTKHTADQDLKLYGSCFCPFVQRVWIALEAKGIPYQYIEVDPYKKPPSLLEVNPRGLVPALRHGDWGSYESTVLLEYLEDLNVGPSLLPAGDAKRRAHCRLWADFVNRNIVPTFYRVLQEQNEEKQIAHAQELRDAFTTLIDAADPDGPLFLGPDLSFVDAQVAPWILRLRRVLKPYRGWPDPEQGTRWAAWVDALESNEHVKATTSGDELYLDSYERYAQNRPNTSQVANAINSGRGLP</sequence>
<dbReference type="SFLD" id="SFLDG00358">
    <property type="entry name" value="Main_(cytGST)"/>
    <property type="match status" value="1"/>
</dbReference>
<gene>
    <name evidence="4" type="ORF">BDW42DRAFT_199143</name>
</gene>
<feature type="domain" description="GST N-terminal" evidence="2">
    <location>
        <begin position="381"/>
        <end position="459"/>
    </location>
</feature>
<dbReference type="PROSITE" id="PS50404">
    <property type="entry name" value="GST_NTER"/>
    <property type="match status" value="1"/>
</dbReference>
<proteinExistence type="predicted"/>
<name>A0A2J5HGI5_9EURO</name>
<feature type="region of interest" description="Disordered" evidence="1">
    <location>
        <begin position="309"/>
        <end position="335"/>
    </location>
</feature>
<keyword evidence="5" id="KW-1185">Reference proteome</keyword>
<dbReference type="Proteomes" id="UP000235023">
    <property type="component" value="Unassembled WGS sequence"/>
</dbReference>
<accession>A0A2J5HGI5</accession>
<dbReference type="EMBL" id="KZ559629">
    <property type="protein sequence ID" value="PLN76056.1"/>
    <property type="molecule type" value="Genomic_DNA"/>
</dbReference>
<dbReference type="InterPro" id="IPR010987">
    <property type="entry name" value="Glutathione-S-Trfase_C-like"/>
</dbReference>
<dbReference type="SUPFAM" id="SSF47616">
    <property type="entry name" value="GST C-terminal domain-like"/>
    <property type="match status" value="1"/>
</dbReference>
<reference evidence="5" key="1">
    <citation type="submission" date="2017-12" db="EMBL/GenBank/DDBJ databases">
        <authorList>
            <consortium name="DOE Joint Genome Institute"/>
            <person name="Mondo S.J."/>
            <person name="Kjaerbolling I."/>
            <person name="Vesth T.C."/>
            <person name="Frisvad J.C."/>
            <person name="Nybo J.L."/>
            <person name="Theobald S."/>
            <person name="Kuo A."/>
            <person name="Bowyer P."/>
            <person name="Matsuda Y."/>
            <person name="Lyhne E.K."/>
            <person name="Kogle M.E."/>
            <person name="Clum A."/>
            <person name="Lipzen A."/>
            <person name="Salamov A."/>
            <person name="Ngan C.Y."/>
            <person name="Daum C."/>
            <person name="Chiniquy J."/>
            <person name="Barry K."/>
            <person name="LaButti K."/>
            <person name="Haridas S."/>
            <person name="Simmons B.A."/>
            <person name="Magnuson J.K."/>
            <person name="Mortensen U.H."/>
            <person name="Larsen T.O."/>
            <person name="Grigoriev I.V."/>
            <person name="Baker S.E."/>
            <person name="Andersen M.R."/>
            <person name="Nordberg H.P."/>
            <person name="Cantor M.N."/>
            <person name="Hua S.X."/>
        </authorList>
    </citation>
    <scope>NUCLEOTIDE SEQUENCE [LARGE SCALE GENOMIC DNA]</scope>
    <source>
        <strain evidence="5">IBT 19404</strain>
    </source>
</reference>